<gene>
    <name evidence="4" type="ORF">B2J69_18475</name>
</gene>
<accession>A0A1V9DC18</accession>
<dbReference type="OrthoDB" id="9800709at2"/>
<dbReference type="Gene3D" id="2.40.50.100">
    <property type="match status" value="2"/>
</dbReference>
<comment type="caution">
    <text evidence="4">The sequence shown here is derived from an EMBL/GenBank/DDBJ whole genome shotgun (WGS) entry which is preliminary data.</text>
</comment>
<sequence>MSVSARNQLHGQVSAIHPGSVNDEIEITLDNGGKLVAVVTSSSRVRLGLEQGKEVIALIKAPWIILASEESGLLFSARNQFAGQVTSLEKGAVNATVHLLTDDGVSLTAVITNESSEEMAISEGKRVVALIKASSVLLAVKQPAASA</sequence>
<dbReference type="NCBIfam" id="TIGR00638">
    <property type="entry name" value="Mop"/>
    <property type="match status" value="2"/>
</dbReference>
<keyword evidence="5" id="KW-1185">Reference proteome</keyword>
<evidence type="ECO:0000256" key="1">
    <source>
        <dbReference type="ARBA" id="ARBA00022505"/>
    </source>
</evidence>
<feature type="domain" description="Mop" evidence="3">
    <location>
        <begin position="74"/>
        <end position="140"/>
    </location>
</feature>
<keyword evidence="1 2" id="KW-0500">Molybdenum</keyword>
<protein>
    <submittedName>
        <fullName evidence="4">Transporter</fullName>
    </submittedName>
</protein>
<organism evidence="4 5">
    <name type="scientific">Pantoea latae</name>
    <dbReference type="NCBI Taxonomy" id="1964541"/>
    <lineage>
        <taxon>Bacteria</taxon>
        <taxon>Pseudomonadati</taxon>
        <taxon>Pseudomonadota</taxon>
        <taxon>Gammaproteobacteria</taxon>
        <taxon>Enterobacterales</taxon>
        <taxon>Erwiniaceae</taxon>
        <taxon>Pantoea</taxon>
    </lineage>
</organism>
<dbReference type="EMBL" id="MWUE01000027">
    <property type="protein sequence ID" value="OQP31403.1"/>
    <property type="molecule type" value="Genomic_DNA"/>
</dbReference>
<dbReference type="PANTHER" id="PTHR30432:SF1">
    <property type="entry name" value="DNA-BINDING TRANSCRIPTIONAL DUAL REGULATOR MODE"/>
    <property type="match status" value="1"/>
</dbReference>
<evidence type="ECO:0000256" key="2">
    <source>
        <dbReference type="PROSITE-ProRule" id="PRU01213"/>
    </source>
</evidence>
<reference evidence="4 5" key="1">
    <citation type="submission" date="2017-02" db="EMBL/GenBank/DDBJ databases">
        <title>Whole genome shotgun sequence of Pantoea agglomerans strain AS1 isolated from a cycad, Zamia floridana in Central Florida, USA.</title>
        <authorList>
            <person name="Lata P."/>
            <person name="Govindarajan S."/>
            <person name="Qi F."/>
            <person name="Li J.-L."/>
            <person name="Maurya S.K."/>
            <person name="Sahoo M.K."/>
        </authorList>
    </citation>
    <scope>NUCLEOTIDE SEQUENCE [LARGE SCALE GENOMIC DNA]</scope>
    <source>
        <strain evidence="4 5">AS1</strain>
    </source>
</reference>
<dbReference type="Proteomes" id="UP000192769">
    <property type="component" value="Unassembled WGS sequence"/>
</dbReference>
<dbReference type="SUPFAM" id="SSF50331">
    <property type="entry name" value="MOP-like"/>
    <property type="match status" value="1"/>
</dbReference>
<dbReference type="InterPro" id="IPR008995">
    <property type="entry name" value="Mo/tungstate-bd_C_term_dom"/>
</dbReference>
<dbReference type="Pfam" id="PF03459">
    <property type="entry name" value="TOBE"/>
    <property type="match status" value="2"/>
</dbReference>
<dbReference type="PROSITE" id="PS51866">
    <property type="entry name" value="MOP"/>
    <property type="match status" value="2"/>
</dbReference>
<evidence type="ECO:0000313" key="4">
    <source>
        <dbReference type="EMBL" id="OQP31403.1"/>
    </source>
</evidence>
<name>A0A1V9DC18_9GAMM</name>
<evidence type="ECO:0000259" key="3">
    <source>
        <dbReference type="PROSITE" id="PS51866"/>
    </source>
</evidence>
<dbReference type="PANTHER" id="PTHR30432">
    <property type="entry name" value="TRANSCRIPTIONAL REGULATOR MODE"/>
    <property type="match status" value="1"/>
</dbReference>
<dbReference type="InterPro" id="IPR004606">
    <property type="entry name" value="Mop_domain"/>
</dbReference>
<dbReference type="GO" id="GO:0015689">
    <property type="term" value="P:molybdate ion transport"/>
    <property type="evidence" value="ECO:0007669"/>
    <property type="project" value="InterPro"/>
</dbReference>
<feature type="domain" description="Mop" evidence="3">
    <location>
        <begin position="2"/>
        <end position="68"/>
    </location>
</feature>
<dbReference type="InterPro" id="IPR005116">
    <property type="entry name" value="Transp-assoc_OB_typ1"/>
</dbReference>
<proteinExistence type="predicted"/>
<evidence type="ECO:0000313" key="5">
    <source>
        <dbReference type="Proteomes" id="UP000192769"/>
    </source>
</evidence>
<dbReference type="InterPro" id="IPR051815">
    <property type="entry name" value="Molybdate_resp_trans_reg"/>
</dbReference>
<dbReference type="AlphaFoldDB" id="A0A1V9DC18"/>
<dbReference type="RefSeq" id="WP_081141094.1">
    <property type="nucleotide sequence ID" value="NZ_MWUE01000027.1"/>
</dbReference>